<evidence type="ECO:0000256" key="1">
    <source>
        <dbReference type="PROSITE-ProRule" id="PRU00409"/>
    </source>
</evidence>
<gene>
    <name evidence="3" type="ORF">ACFOHV_02295</name>
</gene>
<keyword evidence="1" id="KW-0547">Nucleotide-binding</keyword>
<feature type="domain" description="ATP-grasp" evidence="2">
    <location>
        <begin position="243"/>
        <end position="291"/>
    </location>
</feature>
<comment type="caution">
    <text evidence="3">The sequence shown here is derived from an EMBL/GenBank/DDBJ whole genome shotgun (WGS) entry which is preliminary data.</text>
</comment>
<accession>A0ABV7HUK1</accession>
<dbReference type="InterPro" id="IPR016677">
    <property type="entry name" value="UCP016817_carboligase"/>
</dbReference>
<name>A0ABV7HUK1_9HYPH</name>
<dbReference type="RefSeq" id="WP_182306190.1">
    <property type="nucleotide sequence ID" value="NZ_CP059896.1"/>
</dbReference>
<dbReference type="Pfam" id="PF02655">
    <property type="entry name" value="ATP-grasp_3"/>
    <property type="match status" value="1"/>
</dbReference>
<evidence type="ECO:0000313" key="4">
    <source>
        <dbReference type="Proteomes" id="UP001595647"/>
    </source>
</evidence>
<keyword evidence="4" id="KW-1185">Reference proteome</keyword>
<dbReference type="PIRSF" id="PIRSF016817">
    <property type="entry name" value="UCP016817_carboligase"/>
    <property type="match status" value="1"/>
</dbReference>
<dbReference type="InterPro" id="IPR003806">
    <property type="entry name" value="ATP-grasp_PylC-type"/>
</dbReference>
<dbReference type="Gene3D" id="3.30.470.20">
    <property type="entry name" value="ATP-grasp fold, B domain"/>
    <property type="match status" value="1"/>
</dbReference>
<dbReference type="SUPFAM" id="SSF56059">
    <property type="entry name" value="Glutathione synthetase ATP-binding domain-like"/>
    <property type="match status" value="1"/>
</dbReference>
<dbReference type="InterPro" id="IPR011761">
    <property type="entry name" value="ATP-grasp"/>
</dbReference>
<keyword evidence="1" id="KW-0067">ATP-binding</keyword>
<dbReference type="Proteomes" id="UP001595647">
    <property type="component" value="Unassembled WGS sequence"/>
</dbReference>
<evidence type="ECO:0000313" key="3">
    <source>
        <dbReference type="EMBL" id="MFC3162103.1"/>
    </source>
</evidence>
<organism evidence="3 4">
    <name type="scientific">Ciceribacter thiooxidans</name>
    <dbReference type="NCBI Taxonomy" id="1969821"/>
    <lineage>
        <taxon>Bacteria</taxon>
        <taxon>Pseudomonadati</taxon>
        <taxon>Pseudomonadota</taxon>
        <taxon>Alphaproteobacteria</taxon>
        <taxon>Hyphomicrobiales</taxon>
        <taxon>Rhizobiaceae</taxon>
        <taxon>Ciceribacter</taxon>
    </lineage>
</organism>
<reference evidence="4" key="1">
    <citation type="journal article" date="2019" name="Int. J. Syst. Evol. Microbiol.">
        <title>The Global Catalogue of Microorganisms (GCM) 10K type strain sequencing project: providing services to taxonomists for standard genome sequencing and annotation.</title>
        <authorList>
            <consortium name="The Broad Institute Genomics Platform"/>
            <consortium name="The Broad Institute Genome Sequencing Center for Infectious Disease"/>
            <person name="Wu L."/>
            <person name="Ma J."/>
        </authorList>
    </citation>
    <scope>NUCLEOTIDE SEQUENCE [LARGE SCALE GENOMIC DNA]</scope>
    <source>
        <strain evidence="4">KCTC 52231</strain>
    </source>
</reference>
<dbReference type="EMBL" id="JBHRTG010000002">
    <property type="protein sequence ID" value="MFC3162103.1"/>
    <property type="molecule type" value="Genomic_DNA"/>
</dbReference>
<evidence type="ECO:0000259" key="2">
    <source>
        <dbReference type="PROSITE" id="PS50975"/>
    </source>
</evidence>
<protein>
    <submittedName>
        <fullName evidence="3">ATP-grasp domain-containing protein</fullName>
    </submittedName>
</protein>
<sequence length="376" mass="40165">MLAVSPNSPVILVVAISGRSLATAARRAGYRVLVADLFNDTDTCRLAERVAILPGSLQEGIDGTEIVPSLRNLVGEDRPEALVYGSGFERRPDLIDLLASAFPVAGNSTDTVRRVKDPSSLASLCAGIGILHPEIRFDAPDDRQDWLTKISGGAGGSHVRLATSAGPFPPGSYFQRYVAGIGLSALFLADRGGAYIVGYSRQWPSPSMGSPFRYGGAVRLPRLPRAKGAKISRWLNDIVARTGLVGLCSADFIDGPEGTFLLEINPRPGATLDIFDGDDTPLLTQHLRAVRGERIDIPRYRGAMASAIAYAAQPIPRFPELEWPPLTADHQRPGSELDAGDPVCTVLARAHSAAAATKAVMTRISELAPHWEEITG</sequence>
<proteinExistence type="predicted"/>
<dbReference type="PROSITE" id="PS50975">
    <property type="entry name" value="ATP_GRASP"/>
    <property type="match status" value="1"/>
</dbReference>